<organism evidence="2 3">
    <name type="scientific">Mucilaginibacter arboris</name>
    <dbReference type="NCBI Taxonomy" id="2682090"/>
    <lineage>
        <taxon>Bacteria</taxon>
        <taxon>Pseudomonadati</taxon>
        <taxon>Bacteroidota</taxon>
        <taxon>Sphingobacteriia</taxon>
        <taxon>Sphingobacteriales</taxon>
        <taxon>Sphingobacteriaceae</taxon>
        <taxon>Mucilaginibacter</taxon>
    </lineage>
</organism>
<reference evidence="2 3" key="1">
    <citation type="submission" date="2019-12" db="EMBL/GenBank/DDBJ databases">
        <title>Mucilaginibacter sp. HMF7410 genome sequencing and assembly.</title>
        <authorList>
            <person name="Kang H."/>
            <person name="Cha I."/>
            <person name="Kim H."/>
            <person name="Joh K."/>
        </authorList>
    </citation>
    <scope>NUCLEOTIDE SEQUENCE [LARGE SCALE GENOMIC DNA]</scope>
    <source>
        <strain evidence="2 3">HMF7410</strain>
    </source>
</reference>
<evidence type="ECO:0000313" key="3">
    <source>
        <dbReference type="Proteomes" id="UP000462014"/>
    </source>
</evidence>
<dbReference type="InterPro" id="IPR007712">
    <property type="entry name" value="RelE/ParE_toxin"/>
</dbReference>
<dbReference type="RefSeq" id="WP_157564364.1">
    <property type="nucleotide sequence ID" value="NZ_WPIK01000003.1"/>
</dbReference>
<protein>
    <submittedName>
        <fullName evidence="2">Type II toxin-antitoxin system RelE/ParE family toxin</fullName>
    </submittedName>
</protein>
<dbReference type="Proteomes" id="UP000462014">
    <property type="component" value="Unassembled WGS sequence"/>
</dbReference>
<dbReference type="AlphaFoldDB" id="A0A7K1STN7"/>
<keyword evidence="1" id="KW-1277">Toxin-antitoxin system</keyword>
<dbReference type="InterPro" id="IPR035093">
    <property type="entry name" value="RelE/ParE_toxin_dom_sf"/>
</dbReference>
<evidence type="ECO:0000256" key="1">
    <source>
        <dbReference type="ARBA" id="ARBA00022649"/>
    </source>
</evidence>
<gene>
    <name evidence="2" type="ORF">GO621_03840</name>
</gene>
<dbReference type="Pfam" id="PF05016">
    <property type="entry name" value="ParE_toxin"/>
    <property type="match status" value="1"/>
</dbReference>
<dbReference type="Gene3D" id="3.30.2310.20">
    <property type="entry name" value="RelE-like"/>
    <property type="match status" value="1"/>
</dbReference>
<sequence>MKNGYKIFWTDYALNELEQTITYLEENWTEKELRNLASKIEETLELLSQNPNLFQRSEIKKDVRRAVVLTHNTLYYRINGDTVEVISFFSNRQNPKKRKLK</sequence>
<evidence type="ECO:0000313" key="2">
    <source>
        <dbReference type="EMBL" id="MVN20665.1"/>
    </source>
</evidence>
<accession>A0A7K1STN7</accession>
<proteinExistence type="predicted"/>
<keyword evidence="3" id="KW-1185">Reference proteome</keyword>
<comment type="caution">
    <text evidence="2">The sequence shown here is derived from an EMBL/GenBank/DDBJ whole genome shotgun (WGS) entry which is preliminary data.</text>
</comment>
<dbReference type="EMBL" id="WPIK01000003">
    <property type="protein sequence ID" value="MVN20665.1"/>
    <property type="molecule type" value="Genomic_DNA"/>
</dbReference>
<name>A0A7K1STN7_9SPHI</name>